<keyword evidence="2" id="KW-0645">Protease</keyword>
<keyword evidence="3" id="KW-1185">Reference proteome</keyword>
<accession>A0A556MW88</accession>
<sequence length="371" mass="41706">MKYLLFITGLFISINLFAQGSYAVSGAIVDETGSPVIHATVFISGTEKTTVSDDNGKFEFNAVGPGAYQVSTMIMGYYPDKQNVIVKTAPIVLNIQLKVKSILLKNVVIGSGSNWDGFYKIFKSQFLGTSKNAEDCEILNPKVLSFNFNQKTGLLTAEADEFMIIQNKSLGYKIRYLLKDFQFNIASNTAIYDGDTNFEQLNGSVGMKKNWDRNRLETYKGSFMHFLRSVYRNTALKEGFITNRIYKTYLKPDNYLPMISLDENPLKFDTVTSVIDTSFIRLNCNLIYVTYDPKKANALKVHSASTSARKEVEMDDIKSSVIKLTSAEAIIDNRGNYTDYRAFFIRGSLAAKRVGDQLPFEYQPPTTPINP</sequence>
<dbReference type="Pfam" id="PF13715">
    <property type="entry name" value="CarbopepD_reg_2"/>
    <property type="match status" value="1"/>
</dbReference>
<dbReference type="Proteomes" id="UP000318733">
    <property type="component" value="Unassembled WGS sequence"/>
</dbReference>
<protein>
    <submittedName>
        <fullName evidence="2">Carboxypeptidase-like regulatory domain-containing protein</fullName>
    </submittedName>
</protein>
<keyword evidence="2" id="KW-0121">Carboxypeptidase</keyword>
<dbReference type="OrthoDB" id="9812892at2"/>
<feature type="chain" id="PRO_5021780405" evidence="1">
    <location>
        <begin position="19"/>
        <end position="371"/>
    </location>
</feature>
<evidence type="ECO:0000313" key="2">
    <source>
        <dbReference type="EMBL" id="TSJ44142.1"/>
    </source>
</evidence>
<keyword evidence="2" id="KW-0378">Hydrolase</keyword>
<name>A0A556MW88_9SPHI</name>
<reference evidence="2 3" key="1">
    <citation type="submission" date="2019-07" db="EMBL/GenBank/DDBJ databases">
        <authorList>
            <person name="Huq M.A."/>
        </authorList>
    </citation>
    <scope>NUCLEOTIDE SEQUENCE [LARGE SCALE GENOMIC DNA]</scope>
    <source>
        <strain evidence="2 3">MAH-19</strain>
    </source>
</reference>
<evidence type="ECO:0000256" key="1">
    <source>
        <dbReference type="SAM" id="SignalP"/>
    </source>
</evidence>
<dbReference type="RefSeq" id="WP_144247706.1">
    <property type="nucleotide sequence ID" value="NZ_VLPK01000001.1"/>
</dbReference>
<proteinExistence type="predicted"/>
<dbReference type="InterPro" id="IPR008969">
    <property type="entry name" value="CarboxyPept-like_regulatory"/>
</dbReference>
<dbReference type="EMBL" id="VLPK01000001">
    <property type="protein sequence ID" value="TSJ44142.1"/>
    <property type="molecule type" value="Genomic_DNA"/>
</dbReference>
<dbReference type="GO" id="GO:0004180">
    <property type="term" value="F:carboxypeptidase activity"/>
    <property type="evidence" value="ECO:0007669"/>
    <property type="project" value="UniProtKB-KW"/>
</dbReference>
<feature type="signal peptide" evidence="1">
    <location>
        <begin position="1"/>
        <end position="18"/>
    </location>
</feature>
<gene>
    <name evidence="2" type="ORF">FO440_08215</name>
</gene>
<organism evidence="2 3">
    <name type="scientific">Mucilaginibacter corticis</name>
    <dbReference type="NCBI Taxonomy" id="2597670"/>
    <lineage>
        <taxon>Bacteria</taxon>
        <taxon>Pseudomonadati</taxon>
        <taxon>Bacteroidota</taxon>
        <taxon>Sphingobacteriia</taxon>
        <taxon>Sphingobacteriales</taxon>
        <taxon>Sphingobacteriaceae</taxon>
        <taxon>Mucilaginibacter</taxon>
    </lineage>
</organism>
<keyword evidence="1" id="KW-0732">Signal</keyword>
<dbReference type="SUPFAM" id="SSF49464">
    <property type="entry name" value="Carboxypeptidase regulatory domain-like"/>
    <property type="match status" value="1"/>
</dbReference>
<comment type="caution">
    <text evidence="2">The sequence shown here is derived from an EMBL/GenBank/DDBJ whole genome shotgun (WGS) entry which is preliminary data.</text>
</comment>
<dbReference type="Gene3D" id="2.60.40.1120">
    <property type="entry name" value="Carboxypeptidase-like, regulatory domain"/>
    <property type="match status" value="1"/>
</dbReference>
<evidence type="ECO:0000313" key="3">
    <source>
        <dbReference type="Proteomes" id="UP000318733"/>
    </source>
</evidence>
<dbReference type="AlphaFoldDB" id="A0A556MW88"/>